<comment type="caution">
    <text evidence="1">The sequence shown here is derived from an EMBL/GenBank/DDBJ whole genome shotgun (WGS) entry which is preliminary data.</text>
</comment>
<keyword evidence="2" id="KW-1185">Reference proteome</keyword>
<name>A0ACC1AYU6_9ROSI</name>
<sequence>MMVVKAPLPFLIVPCPSPSSSSSRNSNAGFMKKCLINDETGEKLIVWGGADDEPSIPPNHLLHSSNWNPNPSQHTAVRKPDNQHSQSKRHSLGKNKTVNALKEEQRFSTADKKQITGSGQHMDDSLVPVECGVSDNQIVPASLHKSDAQGDEAGILVPRASNAYLRGWGNGGSIHNLKSESKGLPKQRHKFSTDTEFFSRKSFKELGCTDYMIESLKRQHFLRPSRIQLMLGQLEQVCAYNQVINEILVMKAMAFTPAMAGKSCILADQSGSGKTLAYLLPVIQRLRQEELQGLSKSTSRSPRVIIMVPTAELASQVLNNCRSMSKFGVPFRSMVVTGGFRQRTQLENLQQGVDVLIATPGRFMFLIKQEILQLSNLKCAVLDEVDILFNDDDFK</sequence>
<reference evidence="2" key="1">
    <citation type="journal article" date="2023" name="G3 (Bethesda)">
        <title>Genome assembly and association tests identify interacting loci associated with vigor, precocity, and sex in interspecific pistachio rootstocks.</title>
        <authorList>
            <person name="Palmer W."/>
            <person name="Jacygrad E."/>
            <person name="Sagayaradj S."/>
            <person name="Cavanaugh K."/>
            <person name="Han R."/>
            <person name="Bertier L."/>
            <person name="Beede B."/>
            <person name="Kafkas S."/>
            <person name="Golino D."/>
            <person name="Preece J."/>
            <person name="Michelmore R."/>
        </authorList>
    </citation>
    <scope>NUCLEOTIDE SEQUENCE [LARGE SCALE GENOMIC DNA]</scope>
</reference>
<evidence type="ECO:0000313" key="1">
    <source>
        <dbReference type="EMBL" id="KAJ0091816.1"/>
    </source>
</evidence>
<dbReference type="Proteomes" id="UP001164250">
    <property type="component" value="Chromosome 7"/>
</dbReference>
<dbReference type="EMBL" id="CM047903">
    <property type="protein sequence ID" value="KAJ0091816.1"/>
    <property type="molecule type" value="Genomic_DNA"/>
</dbReference>
<organism evidence="1 2">
    <name type="scientific">Pistacia atlantica</name>
    <dbReference type="NCBI Taxonomy" id="434234"/>
    <lineage>
        <taxon>Eukaryota</taxon>
        <taxon>Viridiplantae</taxon>
        <taxon>Streptophyta</taxon>
        <taxon>Embryophyta</taxon>
        <taxon>Tracheophyta</taxon>
        <taxon>Spermatophyta</taxon>
        <taxon>Magnoliopsida</taxon>
        <taxon>eudicotyledons</taxon>
        <taxon>Gunneridae</taxon>
        <taxon>Pentapetalae</taxon>
        <taxon>rosids</taxon>
        <taxon>malvids</taxon>
        <taxon>Sapindales</taxon>
        <taxon>Anacardiaceae</taxon>
        <taxon>Pistacia</taxon>
    </lineage>
</organism>
<gene>
    <name evidence="1" type="ORF">Patl1_24698</name>
</gene>
<protein>
    <submittedName>
        <fullName evidence="1">Uncharacterized protein</fullName>
    </submittedName>
</protein>
<accession>A0ACC1AYU6</accession>
<proteinExistence type="predicted"/>
<evidence type="ECO:0000313" key="2">
    <source>
        <dbReference type="Proteomes" id="UP001164250"/>
    </source>
</evidence>